<dbReference type="EMBL" id="CM007894">
    <property type="protein sequence ID" value="OTG25666.1"/>
    <property type="molecule type" value="Genomic_DNA"/>
</dbReference>
<dbReference type="InParanoid" id="A0A251US26"/>
<proteinExistence type="predicted"/>
<dbReference type="AlphaFoldDB" id="A0A251US26"/>
<organism evidence="1 2">
    <name type="scientific">Helianthus annuus</name>
    <name type="common">Common sunflower</name>
    <dbReference type="NCBI Taxonomy" id="4232"/>
    <lineage>
        <taxon>Eukaryota</taxon>
        <taxon>Viridiplantae</taxon>
        <taxon>Streptophyta</taxon>
        <taxon>Embryophyta</taxon>
        <taxon>Tracheophyta</taxon>
        <taxon>Spermatophyta</taxon>
        <taxon>Magnoliopsida</taxon>
        <taxon>eudicotyledons</taxon>
        <taxon>Gunneridae</taxon>
        <taxon>Pentapetalae</taxon>
        <taxon>asterids</taxon>
        <taxon>campanulids</taxon>
        <taxon>Asterales</taxon>
        <taxon>Asteraceae</taxon>
        <taxon>Asteroideae</taxon>
        <taxon>Heliantheae alliance</taxon>
        <taxon>Heliantheae</taxon>
        <taxon>Helianthus</taxon>
    </lineage>
</organism>
<keyword evidence="2" id="KW-1185">Reference proteome</keyword>
<dbReference type="Proteomes" id="UP000215914">
    <property type="component" value="Chromosome 5"/>
</dbReference>
<evidence type="ECO:0000313" key="1">
    <source>
        <dbReference type="EMBL" id="OTG25666.1"/>
    </source>
</evidence>
<sequence length="52" mass="6098">MINFMSFYVFKCLELNNYEKLMFCRLNTKIGRVSRKISGVELKILGYGMIKG</sequence>
<protein>
    <submittedName>
        <fullName evidence="1">Uncharacterized protein</fullName>
    </submittedName>
</protein>
<reference evidence="2" key="1">
    <citation type="journal article" date="2017" name="Nature">
        <title>The sunflower genome provides insights into oil metabolism, flowering and Asterid evolution.</title>
        <authorList>
            <person name="Badouin H."/>
            <person name="Gouzy J."/>
            <person name="Grassa C.J."/>
            <person name="Murat F."/>
            <person name="Staton S.E."/>
            <person name="Cottret L."/>
            <person name="Lelandais-Briere C."/>
            <person name="Owens G.L."/>
            <person name="Carrere S."/>
            <person name="Mayjonade B."/>
            <person name="Legrand L."/>
            <person name="Gill N."/>
            <person name="Kane N.C."/>
            <person name="Bowers J.E."/>
            <person name="Hubner S."/>
            <person name="Bellec A."/>
            <person name="Berard A."/>
            <person name="Berges H."/>
            <person name="Blanchet N."/>
            <person name="Boniface M.C."/>
            <person name="Brunel D."/>
            <person name="Catrice O."/>
            <person name="Chaidir N."/>
            <person name="Claudel C."/>
            <person name="Donnadieu C."/>
            <person name="Faraut T."/>
            <person name="Fievet G."/>
            <person name="Helmstetter N."/>
            <person name="King M."/>
            <person name="Knapp S.J."/>
            <person name="Lai Z."/>
            <person name="Le Paslier M.C."/>
            <person name="Lippi Y."/>
            <person name="Lorenzon L."/>
            <person name="Mandel J.R."/>
            <person name="Marage G."/>
            <person name="Marchand G."/>
            <person name="Marquand E."/>
            <person name="Bret-Mestries E."/>
            <person name="Morien E."/>
            <person name="Nambeesan S."/>
            <person name="Nguyen T."/>
            <person name="Pegot-Espagnet P."/>
            <person name="Pouilly N."/>
            <person name="Raftis F."/>
            <person name="Sallet E."/>
            <person name="Schiex T."/>
            <person name="Thomas J."/>
            <person name="Vandecasteele C."/>
            <person name="Vares D."/>
            <person name="Vear F."/>
            <person name="Vautrin S."/>
            <person name="Crespi M."/>
            <person name="Mangin B."/>
            <person name="Burke J.M."/>
            <person name="Salse J."/>
            <person name="Munos S."/>
            <person name="Vincourt P."/>
            <person name="Rieseberg L.H."/>
            <person name="Langlade N.B."/>
        </authorList>
    </citation>
    <scope>NUCLEOTIDE SEQUENCE [LARGE SCALE GENOMIC DNA]</scope>
    <source>
        <strain evidence="2">cv. SF193</strain>
    </source>
</reference>
<accession>A0A251US26</accession>
<name>A0A251US26_HELAN</name>
<gene>
    <name evidence="1" type="ORF">HannXRQ_Chr05g0150101</name>
</gene>
<evidence type="ECO:0000313" key="2">
    <source>
        <dbReference type="Proteomes" id="UP000215914"/>
    </source>
</evidence>